<dbReference type="InterPro" id="IPR006311">
    <property type="entry name" value="TAT_signal"/>
</dbReference>
<sequence>MTSLDKSSLLPASAHAAAGLSPEAQPTRRHVIAGGAGAALAAALPPVGVRAGGADVIATYKAFAAAQNAGELAVVREMFTQDPPFLWVSDGMSIWGRDAAIERMALFRSSEIWRVTPDLDRAVAVELNAGAAYLHLPLELAIGPRVPGPDRLRFLVSMLAVRKDRSEDWRIAALFTTTEKKG</sequence>
<dbReference type="PROSITE" id="PS51318">
    <property type="entry name" value="TAT"/>
    <property type="match status" value="1"/>
</dbReference>
<organism evidence="1">
    <name type="scientific">Alsobacter sp. KACC 23698</name>
    <dbReference type="NCBI Taxonomy" id="3149229"/>
    <lineage>
        <taxon>Bacteria</taxon>
        <taxon>Pseudomonadati</taxon>
        <taxon>Pseudomonadota</taxon>
        <taxon>Alphaproteobacteria</taxon>
        <taxon>Hyphomicrobiales</taxon>
        <taxon>Alsobacteraceae</taxon>
        <taxon>Alsobacter</taxon>
    </lineage>
</organism>
<dbReference type="InterPro" id="IPR032710">
    <property type="entry name" value="NTF2-like_dom_sf"/>
</dbReference>
<evidence type="ECO:0008006" key="2">
    <source>
        <dbReference type="Google" id="ProtNLM"/>
    </source>
</evidence>
<name>A0AAU7JDY8_9HYPH</name>
<dbReference type="RefSeq" id="WP_406855198.1">
    <property type="nucleotide sequence ID" value="NZ_CP157484.1"/>
</dbReference>
<gene>
    <name evidence="1" type="ORF">ABEG18_22050</name>
</gene>
<accession>A0AAU7JDY8</accession>
<dbReference type="EMBL" id="CP157484">
    <property type="protein sequence ID" value="XBO38359.1"/>
    <property type="molecule type" value="Genomic_DNA"/>
</dbReference>
<dbReference type="Gene3D" id="3.10.450.50">
    <property type="match status" value="1"/>
</dbReference>
<reference evidence="1" key="1">
    <citation type="submission" date="2024-05" db="EMBL/GenBank/DDBJ databases">
        <authorList>
            <person name="Kim S."/>
            <person name="Heo J."/>
            <person name="Choi H."/>
            <person name="Choi Y."/>
            <person name="Kwon S.-W."/>
            <person name="Kim Y."/>
        </authorList>
    </citation>
    <scope>NUCLEOTIDE SEQUENCE</scope>
    <source>
        <strain evidence="1">KACC 23698</strain>
    </source>
</reference>
<dbReference type="SUPFAM" id="SSF54427">
    <property type="entry name" value="NTF2-like"/>
    <property type="match status" value="1"/>
</dbReference>
<protein>
    <recommendedName>
        <fullName evidence="2">DUF4440 domain-containing protein</fullName>
    </recommendedName>
</protein>
<evidence type="ECO:0000313" key="1">
    <source>
        <dbReference type="EMBL" id="XBO38359.1"/>
    </source>
</evidence>
<proteinExistence type="predicted"/>
<dbReference type="AlphaFoldDB" id="A0AAU7JDY8"/>